<name>D3FA70_CONWI</name>
<dbReference type="InterPro" id="IPR003594">
    <property type="entry name" value="HATPase_dom"/>
</dbReference>
<keyword evidence="2 8" id="KW-0418">Kinase</keyword>
<gene>
    <name evidence="8" type="ordered locus">Cwoe_4752</name>
</gene>
<proteinExistence type="predicted"/>
<dbReference type="CDD" id="cd16917">
    <property type="entry name" value="HATPase_UhpB-NarQ-NarX-like"/>
    <property type="match status" value="1"/>
</dbReference>
<feature type="transmembrane region" description="Helical" evidence="5">
    <location>
        <begin position="146"/>
        <end position="167"/>
    </location>
</feature>
<feature type="domain" description="Signal transduction histidine kinase subgroup 3 dimerisation and phosphoacceptor" evidence="7">
    <location>
        <begin position="188"/>
        <end position="254"/>
    </location>
</feature>
<protein>
    <submittedName>
        <fullName evidence="8">Integral membrane sensor signal transduction histidine kinase</fullName>
    </submittedName>
</protein>
<dbReference type="InterPro" id="IPR050482">
    <property type="entry name" value="Sensor_HK_TwoCompSys"/>
</dbReference>
<evidence type="ECO:0000256" key="4">
    <source>
        <dbReference type="SAM" id="MobiDB-lite"/>
    </source>
</evidence>
<dbReference type="Gene3D" id="1.20.5.1930">
    <property type="match status" value="1"/>
</dbReference>
<feature type="transmembrane region" description="Helical" evidence="5">
    <location>
        <begin position="81"/>
        <end position="111"/>
    </location>
</feature>
<dbReference type="InterPro" id="IPR011712">
    <property type="entry name" value="Sig_transdc_His_kin_sub3_dim/P"/>
</dbReference>
<dbReference type="SUPFAM" id="SSF55874">
    <property type="entry name" value="ATPase domain of HSP90 chaperone/DNA topoisomerase II/histidine kinase"/>
    <property type="match status" value="1"/>
</dbReference>
<dbReference type="GO" id="GO:0016020">
    <property type="term" value="C:membrane"/>
    <property type="evidence" value="ECO:0007669"/>
    <property type="project" value="InterPro"/>
</dbReference>
<evidence type="ECO:0000256" key="5">
    <source>
        <dbReference type="SAM" id="Phobius"/>
    </source>
</evidence>
<sequence>MTATDTTDPRTHCGDPYMSGRGEWAGIALGMAWLIIPILDTIGSRQTPARAVLTVVLFAVAASAYLFAIPGASGAQSRWRVYASIAAMTAAGVVLTLVVASSWAILFTYVCVLAGIHLPPRQAGPILLASVALAIAINLHEGTGVAFSWGASAFGLGALMLALGRLIQANASLREAHAQIRELAVEAERERFARDLHDLLGHSLSVITLKAELAGRLLPARPDEAQRHVRELEAVAREALGEVRETVSGYRRPTLAGELAGARMALGAAGIEMRVRERHPRDELPADVEALLAWAVREGTTNVIRHSGAHRCEIAIEPRDGGTSAEINDDGSGIDSAAARTNRDVNGAGGNGLDGLRERAAQLAGCVEAGARPEGGFRLRVVVPLPPAPGEAA</sequence>
<keyword evidence="5" id="KW-1133">Transmembrane helix</keyword>
<dbReference type="HOGENOM" id="CLU_000445_20_8_11"/>
<dbReference type="Pfam" id="PF02518">
    <property type="entry name" value="HATPase_c"/>
    <property type="match status" value="1"/>
</dbReference>
<keyword evidence="3" id="KW-0902">Two-component regulatory system</keyword>
<dbReference type="Pfam" id="PF07730">
    <property type="entry name" value="HisKA_3"/>
    <property type="match status" value="1"/>
</dbReference>
<evidence type="ECO:0000313" key="9">
    <source>
        <dbReference type="Proteomes" id="UP000008229"/>
    </source>
</evidence>
<evidence type="ECO:0000259" key="7">
    <source>
        <dbReference type="Pfam" id="PF07730"/>
    </source>
</evidence>
<feature type="transmembrane region" description="Helical" evidence="5">
    <location>
        <begin position="24"/>
        <end position="42"/>
    </location>
</feature>
<dbReference type="eggNOG" id="COG4585">
    <property type="taxonomic scope" value="Bacteria"/>
</dbReference>
<dbReference type="InterPro" id="IPR036890">
    <property type="entry name" value="HATPase_C_sf"/>
</dbReference>
<dbReference type="OrthoDB" id="5241784at2"/>
<feature type="region of interest" description="Disordered" evidence="4">
    <location>
        <begin position="321"/>
        <end position="350"/>
    </location>
</feature>
<dbReference type="AlphaFoldDB" id="D3FA70"/>
<organism evidence="8 9">
    <name type="scientific">Conexibacter woesei (strain DSM 14684 / CCUG 47730 / CIP 108061 / JCM 11494 / NBRC 100937 / ID131577)</name>
    <dbReference type="NCBI Taxonomy" id="469383"/>
    <lineage>
        <taxon>Bacteria</taxon>
        <taxon>Bacillati</taxon>
        <taxon>Actinomycetota</taxon>
        <taxon>Thermoleophilia</taxon>
        <taxon>Solirubrobacterales</taxon>
        <taxon>Conexibacteraceae</taxon>
        <taxon>Conexibacter</taxon>
    </lineage>
</organism>
<dbReference type="Gene3D" id="3.30.565.10">
    <property type="entry name" value="Histidine kinase-like ATPase, C-terminal domain"/>
    <property type="match status" value="1"/>
</dbReference>
<dbReference type="EMBL" id="CP001854">
    <property type="protein sequence ID" value="ADB53165.1"/>
    <property type="molecule type" value="Genomic_DNA"/>
</dbReference>
<dbReference type="PANTHER" id="PTHR24421:SF63">
    <property type="entry name" value="SENSOR HISTIDINE KINASE DESK"/>
    <property type="match status" value="1"/>
</dbReference>
<evidence type="ECO:0000256" key="1">
    <source>
        <dbReference type="ARBA" id="ARBA00022679"/>
    </source>
</evidence>
<dbReference type="STRING" id="469383.Cwoe_4752"/>
<evidence type="ECO:0000313" key="8">
    <source>
        <dbReference type="EMBL" id="ADB53165.1"/>
    </source>
</evidence>
<dbReference type="KEGG" id="cwo:Cwoe_4752"/>
<reference evidence="9" key="2">
    <citation type="submission" date="2010-01" db="EMBL/GenBank/DDBJ databases">
        <title>The complete genome of Conexibacter woesei DSM 14684.</title>
        <authorList>
            <consortium name="US DOE Joint Genome Institute (JGI-PGF)"/>
            <person name="Lucas S."/>
            <person name="Copeland A."/>
            <person name="Lapidus A."/>
            <person name="Glavina del Rio T."/>
            <person name="Dalin E."/>
            <person name="Tice H."/>
            <person name="Bruce D."/>
            <person name="Goodwin L."/>
            <person name="Pitluck S."/>
            <person name="Kyrpides N."/>
            <person name="Mavromatis K."/>
            <person name="Ivanova N."/>
            <person name="Mikhailova N."/>
            <person name="Chertkov O."/>
            <person name="Brettin T."/>
            <person name="Detter J.C."/>
            <person name="Han C."/>
            <person name="Larimer F."/>
            <person name="Land M."/>
            <person name="Hauser L."/>
            <person name="Markowitz V."/>
            <person name="Cheng J.-F."/>
            <person name="Hugenholtz P."/>
            <person name="Woyke T."/>
            <person name="Wu D."/>
            <person name="Pukall R."/>
            <person name="Steenblock K."/>
            <person name="Schneider S."/>
            <person name="Klenk H.-P."/>
            <person name="Eisen J.A."/>
        </authorList>
    </citation>
    <scope>NUCLEOTIDE SEQUENCE [LARGE SCALE GENOMIC DNA]</scope>
    <source>
        <strain evidence="9">DSM 14684 / CIP 108061 / JCM 11494 / NBRC 100937 / ID131577</strain>
    </source>
</reference>
<keyword evidence="5" id="KW-0472">Membrane</keyword>
<evidence type="ECO:0000259" key="6">
    <source>
        <dbReference type="Pfam" id="PF02518"/>
    </source>
</evidence>
<keyword evidence="1" id="KW-0808">Transferase</keyword>
<evidence type="ECO:0000256" key="2">
    <source>
        <dbReference type="ARBA" id="ARBA00022777"/>
    </source>
</evidence>
<keyword evidence="9" id="KW-1185">Reference proteome</keyword>
<dbReference type="PANTHER" id="PTHR24421">
    <property type="entry name" value="NITRATE/NITRITE SENSOR PROTEIN NARX-RELATED"/>
    <property type="match status" value="1"/>
</dbReference>
<reference evidence="8 9" key="1">
    <citation type="journal article" date="2010" name="Stand. Genomic Sci.">
        <title>Complete genome sequence of Conexibacter woesei type strain (ID131577).</title>
        <authorList>
            <person name="Pukall R."/>
            <person name="Lapidus A."/>
            <person name="Glavina Del Rio T."/>
            <person name="Copeland A."/>
            <person name="Tice H."/>
            <person name="Cheng J.-F."/>
            <person name="Lucas S."/>
            <person name="Chen F."/>
            <person name="Nolan M."/>
            <person name="Bruce D."/>
            <person name="Goodwin L."/>
            <person name="Pitluck S."/>
            <person name="Mavromatis K."/>
            <person name="Ivanova N."/>
            <person name="Ovchinnikova G."/>
            <person name="Pati A."/>
            <person name="Chen A."/>
            <person name="Palaniappan K."/>
            <person name="Land M."/>
            <person name="Hauser L."/>
            <person name="Chang Y.-J."/>
            <person name="Jeffries C.D."/>
            <person name="Chain P."/>
            <person name="Meincke L."/>
            <person name="Sims D."/>
            <person name="Brettin T."/>
            <person name="Detter J.C."/>
            <person name="Rohde M."/>
            <person name="Goeker M."/>
            <person name="Bristow J."/>
            <person name="Eisen J.A."/>
            <person name="Markowitz V."/>
            <person name="Kyrpides N.C."/>
            <person name="Klenk H.-P."/>
            <person name="Hugenholtz P."/>
        </authorList>
    </citation>
    <scope>NUCLEOTIDE SEQUENCE [LARGE SCALE GENOMIC DNA]</scope>
    <source>
        <strain evidence="9">DSM 14684 / CIP 108061 / JCM 11494 / NBRC 100937 / ID131577</strain>
    </source>
</reference>
<keyword evidence="5" id="KW-0812">Transmembrane</keyword>
<dbReference type="Proteomes" id="UP000008229">
    <property type="component" value="Chromosome"/>
</dbReference>
<feature type="transmembrane region" description="Helical" evidence="5">
    <location>
        <begin position="123"/>
        <end position="140"/>
    </location>
</feature>
<feature type="domain" description="Histidine kinase/HSP90-like ATPase" evidence="6">
    <location>
        <begin position="290"/>
        <end position="386"/>
    </location>
</feature>
<accession>D3FA70</accession>
<feature type="transmembrane region" description="Helical" evidence="5">
    <location>
        <begin position="49"/>
        <end position="69"/>
    </location>
</feature>
<dbReference type="GO" id="GO:0046983">
    <property type="term" value="F:protein dimerization activity"/>
    <property type="evidence" value="ECO:0007669"/>
    <property type="project" value="InterPro"/>
</dbReference>
<dbReference type="RefSeq" id="WP_012936216.1">
    <property type="nucleotide sequence ID" value="NC_013739.1"/>
</dbReference>
<dbReference type="GO" id="GO:0000155">
    <property type="term" value="F:phosphorelay sensor kinase activity"/>
    <property type="evidence" value="ECO:0007669"/>
    <property type="project" value="InterPro"/>
</dbReference>
<evidence type="ECO:0000256" key="3">
    <source>
        <dbReference type="ARBA" id="ARBA00023012"/>
    </source>
</evidence>